<dbReference type="PANTHER" id="PTHR43537:SF47">
    <property type="entry name" value="REGULATORY PROTEIN GNTR HTH"/>
    <property type="match status" value="1"/>
</dbReference>
<dbReference type="EMBL" id="BAABEP010000005">
    <property type="protein sequence ID" value="GAA3716703.1"/>
    <property type="molecule type" value="Genomic_DNA"/>
</dbReference>
<dbReference type="Gene3D" id="1.10.10.10">
    <property type="entry name" value="Winged helix-like DNA-binding domain superfamily/Winged helix DNA-binding domain"/>
    <property type="match status" value="1"/>
</dbReference>
<organism evidence="5 6">
    <name type="scientific">Streptomyces tremellae</name>
    <dbReference type="NCBI Taxonomy" id="1124239"/>
    <lineage>
        <taxon>Bacteria</taxon>
        <taxon>Bacillati</taxon>
        <taxon>Actinomycetota</taxon>
        <taxon>Actinomycetes</taxon>
        <taxon>Kitasatosporales</taxon>
        <taxon>Streptomycetaceae</taxon>
        <taxon>Streptomyces</taxon>
    </lineage>
</organism>
<protein>
    <submittedName>
        <fullName evidence="5">FCD domain-containing protein</fullName>
    </submittedName>
</protein>
<evidence type="ECO:0000313" key="5">
    <source>
        <dbReference type="EMBL" id="GAA3716703.1"/>
    </source>
</evidence>
<dbReference type="SMART" id="SM00895">
    <property type="entry name" value="FCD"/>
    <property type="match status" value="1"/>
</dbReference>
<dbReference type="Gene3D" id="1.20.120.530">
    <property type="entry name" value="GntR ligand-binding domain-like"/>
    <property type="match status" value="1"/>
</dbReference>
<feature type="domain" description="HTH gntR-type" evidence="4">
    <location>
        <begin position="11"/>
        <end position="79"/>
    </location>
</feature>
<evidence type="ECO:0000256" key="2">
    <source>
        <dbReference type="ARBA" id="ARBA00023125"/>
    </source>
</evidence>
<keyword evidence="3" id="KW-0804">Transcription</keyword>
<name>A0ABP7EB06_9ACTN</name>
<keyword evidence="1" id="KW-0805">Transcription regulation</keyword>
<dbReference type="InterPro" id="IPR011711">
    <property type="entry name" value="GntR_C"/>
</dbReference>
<dbReference type="SUPFAM" id="SSF48008">
    <property type="entry name" value="GntR ligand-binding domain-like"/>
    <property type="match status" value="1"/>
</dbReference>
<dbReference type="Pfam" id="PF00392">
    <property type="entry name" value="GntR"/>
    <property type="match status" value="1"/>
</dbReference>
<dbReference type="InterPro" id="IPR036388">
    <property type="entry name" value="WH-like_DNA-bd_sf"/>
</dbReference>
<dbReference type="InterPro" id="IPR000524">
    <property type="entry name" value="Tscrpt_reg_HTH_GntR"/>
</dbReference>
<accession>A0ABP7EB06</accession>
<dbReference type="PRINTS" id="PR00035">
    <property type="entry name" value="HTHGNTR"/>
</dbReference>
<sequence length="232" mass="24665">MNNLRAPRRAASLSAQVVESLREQITSGAWPVGTRIPAEHELVERLGVGRSTLREALGALVHLGLLEARVGDGTYVRASSELQSALVRRAGASRGDDVLELRAVLEEYAAGAAALRRSDEDLDRLRALADEAGAVARTGDMAAVARTDARFHEAVVRASGNALLIEMYEHLGAAVSAVLGDLPWDTGAVVEHARLHARLVEAITARDEVGARHCVSVIVAFNPGRSTGGEER</sequence>
<dbReference type="PANTHER" id="PTHR43537">
    <property type="entry name" value="TRANSCRIPTIONAL REGULATOR, GNTR FAMILY"/>
    <property type="match status" value="1"/>
</dbReference>
<keyword evidence="6" id="KW-1185">Reference proteome</keyword>
<evidence type="ECO:0000256" key="1">
    <source>
        <dbReference type="ARBA" id="ARBA00023015"/>
    </source>
</evidence>
<dbReference type="PROSITE" id="PS50949">
    <property type="entry name" value="HTH_GNTR"/>
    <property type="match status" value="1"/>
</dbReference>
<proteinExistence type="predicted"/>
<dbReference type="Pfam" id="PF07729">
    <property type="entry name" value="FCD"/>
    <property type="match status" value="1"/>
</dbReference>
<dbReference type="SUPFAM" id="SSF46785">
    <property type="entry name" value="Winged helix' DNA-binding domain"/>
    <property type="match status" value="1"/>
</dbReference>
<dbReference type="InterPro" id="IPR008920">
    <property type="entry name" value="TF_FadR/GntR_C"/>
</dbReference>
<dbReference type="Proteomes" id="UP001499884">
    <property type="component" value="Unassembled WGS sequence"/>
</dbReference>
<keyword evidence="2" id="KW-0238">DNA-binding</keyword>
<dbReference type="InterPro" id="IPR036390">
    <property type="entry name" value="WH_DNA-bd_sf"/>
</dbReference>
<evidence type="ECO:0000259" key="4">
    <source>
        <dbReference type="PROSITE" id="PS50949"/>
    </source>
</evidence>
<evidence type="ECO:0000313" key="6">
    <source>
        <dbReference type="Proteomes" id="UP001499884"/>
    </source>
</evidence>
<reference evidence="6" key="1">
    <citation type="journal article" date="2019" name="Int. J. Syst. Evol. Microbiol.">
        <title>The Global Catalogue of Microorganisms (GCM) 10K type strain sequencing project: providing services to taxonomists for standard genome sequencing and annotation.</title>
        <authorList>
            <consortium name="The Broad Institute Genomics Platform"/>
            <consortium name="The Broad Institute Genome Sequencing Center for Infectious Disease"/>
            <person name="Wu L."/>
            <person name="Ma J."/>
        </authorList>
    </citation>
    <scope>NUCLEOTIDE SEQUENCE [LARGE SCALE GENOMIC DNA]</scope>
    <source>
        <strain evidence="6">JCM 30846</strain>
    </source>
</reference>
<comment type="caution">
    <text evidence="5">The sequence shown here is derived from an EMBL/GenBank/DDBJ whole genome shotgun (WGS) entry which is preliminary data.</text>
</comment>
<dbReference type="SMART" id="SM00345">
    <property type="entry name" value="HTH_GNTR"/>
    <property type="match status" value="1"/>
</dbReference>
<dbReference type="CDD" id="cd07377">
    <property type="entry name" value="WHTH_GntR"/>
    <property type="match status" value="1"/>
</dbReference>
<dbReference type="RefSeq" id="WP_345642366.1">
    <property type="nucleotide sequence ID" value="NZ_BAABEP010000005.1"/>
</dbReference>
<evidence type="ECO:0000256" key="3">
    <source>
        <dbReference type="ARBA" id="ARBA00023163"/>
    </source>
</evidence>
<gene>
    <name evidence="5" type="ORF">GCM10023082_12880</name>
</gene>